<dbReference type="Pfam" id="PF00535">
    <property type="entry name" value="Glycos_transf_2"/>
    <property type="match status" value="1"/>
</dbReference>
<evidence type="ECO:0000313" key="5">
    <source>
        <dbReference type="EMBL" id="SHG20608.1"/>
    </source>
</evidence>
<accession>A0A1M5HXB5</accession>
<sequence>MSLDAVTVAICTHNRLDLLRRTIASIHAAQRPAGCRGEILVVANACSDGTEQWLTDMAVNGAGPHGWSFRHVREPALGKAHALNRLRTLETAELIAFVDDDHRVDPGYLRSLVEAAERHPESGLFCGRILPDWDGREPAWVHDTGPYRLYPLPVPRFDLGDEERPLGVDGPCPGGGNLAVRREVLRRVGPFRSDFGPVGHNLGGAEDIEWVRRALAQGERLQYVPGMVQYHYVDPDRFRLAYLMKKSFERSASVVRLERSMPSDGTAPPRFMWIKVFDRLVRLVVSAADASRRRFYAMRLAGALGEIHGYRLRRRDESLSAIGKGKE</sequence>
<evidence type="ECO:0000256" key="1">
    <source>
        <dbReference type="ARBA" id="ARBA00006739"/>
    </source>
</evidence>
<dbReference type="GO" id="GO:0016757">
    <property type="term" value="F:glycosyltransferase activity"/>
    <property type="evidence" value="ECO:0007669"/>
    <property type="project" value="UniProtKB-KW"/>
</dbReference>
<proteinExistence type="inferred from homology"/>
<dbReference type="SUPFAM" id="SSF53448">
    <property type="entry name" value="Nucleotide-diphospho-sugar transferases"/>
    <property type="match status" value="1"/>
</dbReference>
<dbReference type="InterPro" id="IPR001173">
    <property type="entry name" value="Glyco_trans_2-like"/>
</dbReference>
<name>A0A1M5HXB5_9BACT</name>
<evidence type="ECO:0000313" key="6">
    <source>
        <dbReference type="Proteomes" id="UP000184076"/>
    </source>
</evidence>
<comment type="similarity">
    <text evidence="1">Belongs to the glycosyltransferase 2 family.</text>
</comment>
<dbReference type="PANTHER" id="PTHR43179">
    <property type="entry name" value="RHAMNOSYLTRANSFERASE WBBL"/>
    <property type="match status" value="1"/>
</dbReference>
<organism evidence="5 6">
    <name type="scientific">Desulfacinum infernum DSM 9756</name>
    <dbReference type="NCBI Taxonomy" id="1121391"/>
    <lineage>
        <taxon>Bacteria</taxon>
        <taxon>Pseudomonadati</taxon>
        <taxon>Thermodesulfobacteriota</taxon>
        <taxon>Syntrophobacteria</taxon>
        <taxon>Syntrophobacterales</taxon>
        <taxon>Syntrophobacteraceae</taxon>
        <taxon>Desulfacinum</taxon>
    </lineage>
</organism>
<dbReference type="STRING" id="1121391.SAMN02745206_03458"/>
<keyword evidence="2" id="KW-0328">Glycosyltransferase</keyword>
<feature type="domain" description="Glycosyltransferase 2-like" evidence="4">
    <location>
        <begin position="7"/>
        <end position="188"/>
    </location>
</feature>
<reference evidence="6" key="1">
    <citation type="submission" date="2016-11" db="EMBL/GenBank/DDBJ databases">
        <authorList>
            <person name="Varghese N."/>
            <person name="Submissions S."/>
        </authorList>
    </citation>
    <scope>NUCLEOTIDE SEQUENCE [LARGE SCALE GENOMIC DNA]</scope>
    <source>
        <strain evidence="6">DSM 9756</strain>
    </source>
</reference>
<dbReference type="Gene3D" id="3.90.550.10">
    <property type="entry name" value="Spore Coat Polysaccharide Biosynthesis Protein SpsA, Chain A"/>
    <property type="match status" value="1"/>
</dbReference>
<dbReference type="AlphaFoldDB" id="A0A1M5HXB5"/>
<keyword evidence="6" id="KW-1185">Reference proteome</keyword>
<gene>
    <name evidence="5" type="ORF">SAMN02745206_03458</name>
</gene>
<dbReference type="RefSeq" id="WP_218588511.1">
    <property type="nucleotide sequence ID" value="NZ_FQVB01000049.1"/>
</dbReference>
<dbReference type="PANTHER" id="PTHR43179:SF12">
    <property type="entry name" value="GALACTOFURANOSYLTRANSFERASE GLFT2"/>
    <property type="match status" value="1"/>
</dbReference>
<protein>
    <submittedName>
        <fullName evidence="5">Glycosyltransferase, GT2 family</fullName>
    </submittedName>
</protein>
<dbReference type="EMBL" id="FQVB01000049">
    <property type="protein sequence ID" value="SHG20608.1"/>
    <property type="molecule type" value="Genomic_DNA"/>
</dbReference>
<evidence type="ECO:0000256" key="2">
    <source>
        <dbReference type="ARBA" id="ARBA00022676"/>
    </source>
</evidence>
<dbReference type="Proteomes" id="UP000184076">
    <property type="component" value="Unassembled WGS sequence"/>
</dbReference>
<dbReference type="InterPro" id="IPR029044">
    <property type="entry name" value="Nucleotide-diphossugar_trans"/>
</dbReference>
<evidence type="ECO:0000259" key="4">
    <source>
        <dbReference type="Pfam" id="PF00535"/>
    </source>
</evidence>
<evidence type="ECO:0000256" key="3">
    <source>
        <dbReference type="ARBA" id="ARBA00022679"/>
    </source>
</evidence>
<keyword evidence="3 5" id="KW-0808">Transferase</keyword>